<proteinExistence type="predicted"/>
<organism evidence="1">
    <name type="scientific">Arundo donax</name>
    <name type="common">Giant reed</name>
    <name type="synonym">Donax arundinaceus</name>
    <dbReference type="NCBI Taxonomy" id="35708"/>
    <lineage>
        <taxon>Eukaryota</taxon>
        <taxon>Viridiplantae</taxon>
        <taxon>Streptophyta</taxon>
        <taxon>Embryophyta</taxon>
        <taxon>Tracheophyta</taxon>
        <taxon>Spermatophyta</taxon>
        <taxon>Magnoliopsida</taxon>
        <taxon>Liliopsida</taxon>
        <taxon>Poales</taxon>
        <taxon>Poaceae</taxon>
        <taxon>PACMAD clade</taxon>
        <taxon>Arundinoideae</taxon>
        <taxon>Arundineae</taxon>
        <taxon>Arundo</taxon>
    </lineage>
</organism>
<reference evidence="1" key="1">
    <citation type="submission" date="2014-09" db="EMBL/GenBank/DDBJ databases">
        <authorList>
            <person name="Magalhaes I.L.F."/>
            <person name="Oliveira U."/>
            <person name="Santos F.R."/>
            <person name="Vidigal T.H.D.A."/>
            <person name="Brescovit A.D."/>
            <person name="Santos A.J."/>
        </authorList>
    </citation>
    <scope>NUCLEOTIDE SEQUENCE</scope>
    <source>
        <tissue evidence="1">Shoot tissue taken approximately 20 cm above the soil surface</tissue>
    </source>
</reference>
<evidence type="ECO:0000313" key="1">
    <source>
        <dbReference type="EMBL" id="JAD76199.1"/>
    </source>
</evidence>
<reference evidence="1" key="2">
    <citation type="journal article" date="2015" name="Data Brief">
        <title>Shoot transcriptome of the giant reed, Arundo donax.</title>
        <authorList>
            <person name="Barrero R.A."/>
            <person name="Guerrero F.D."/>
            <person name="Moolhuijzen P."/>
            <person name="Goolsby J.A."/>
            <person name="Tidwell J."/>
            <person name="Bellgard S.E."/>
            <person name="Bellgard M.I."/>
        </authorList>
    </citation>
    <scope>NUCLEOTIDE SEQUENCE</scope>
    <source>
        <tissue evidence="1">Shoot tissue taken approximately 20 cm above the soil surface</tissue>
    </source>
</reference>
<protein>
    <submittedName>
        <fullName evidence="1">Uncharacterized protein</fullName>
    </submittedName>
</protein>
<dbReference type="EMBL" id="GBRH01221696">
    <property type="protein sequence ID" value="JAD76199.1"/>
    <property type="molecule type" value="Transcribed_RNA"/>
</dbReference>
<name>A0A0A9CIU4_ARUDO</name>
<accession>A0A0A9CIU4</accession>
<sequence>MLAKSARSSRGGPMNLCASSPPSISAAAAAAAAALWFSFCCCCCTSKLKHLLTADGEPGSEPVGE</sequence>
<dbReference type="AlphaFoldDB" id="A0A0A9CIU4"/>